<dbReference type="Gramene" id="AUR62029354-RA">
    <property type="protein sequence ID" value="AUR62029354-RA:cds"/>
    <property type="gene ID" value="AUR62029354"/>
</dbReference>
<feature type="region of interest" description="Disordered" evidence="1">
    <location>
        <begin position="9"/>
        <end position="31"/>
    </location>
</feature>
<dbReference type="AlphaFoldDB" id="A0A803MHA2"/>
<dbReference type="InterPro" id="IPR029055">
    <property type="entry name" value="Ntn_hydrolases_N"/>
</dbReference>
<keyword evidence="4" id="KW-1185">Reference proteome</keyword>
<dbReference type="GeneID" id="110693243"/>
<name>A0A803MHA2_CHEQI</name>
<dbReference type="CDD" id="cd01910">
    <property type="entry name" value="Wali7"/>
    <property type="match status" value="1"/>
</dbReference>
<dbReference type="Pfam" id="PF12481">
    <property type="entry name" value="DUF3700"/>
    <property type="match status" value="1"/>
</dbReference>
<evidence type="ECO:0000259" key="2">
    <source>
        <dbReference type="SMART" id="SM01172"/>
    </source>
</evidence>
<dbReference type="SUPFAM" id="SSF56235">
    <property type="entry name" value="N-terminal nucleophile aminohydrolases (Ntn hydrolases)"/>
    <property type="match status" value="1"/>
</dbReference>
<dbReference type="KEGG" id="cqi:110693243"/>
<dbReference type="PANTHER" id="PTHR45952">
    <property type="entry name" value="ALUMINUM INDUCED PROTEIN WITH YGL AND LRDR MOTIFS"/>
    <property type="match status" value="1"/>
</dbReference>
<reference evidence="3" key="2">
    <citation type="submission" date="2021-03" db="UniProtKB">
        <authorList>
            <consortium name="EnsemblPlants"/>
        </authorList>
    </citation>
    <scope>IDENTIFICATION</scope>
</reference>
<dbReference type="SMR" id="A0A803MHA2"/>
<dbReference type="PANTHER" id="PTHR45952:SF2">
    <property type="entry name" value="OS04G0679400 PROTEIN"/>
    <property type="match status" value="1"/>
</dbReference>
<evidence type="ECO:0000313" key="3">
    <source>
        <dbReference type="EnsemblPlants" id="AUR62029354-RA:cds"/>
    </source>
</evidence>
<reference evidence="3" key="1">
    <citation type="journal article" date="2017" name="Nature">
        <title>The genome of Chenopodium quinoa.</title>
        <authorList>
            <person name="Jarvis D.E."/>
            <person name="Ho Y.S."/>
            <person name="Lightfoot D.J."/>
            <person name="Schmoeckel S.M."/>
            <person name="Li B."/>
            <person name="Borm T.J.A."/>
            <person name="Ohyanagi H."/>
            <person name="Mineta K."/>
            <person name="Michell C.T."/>
            <person name="Saber N."/>
            <person name="Kharbatia N.M."/>
            <person name="Rupper R.R."/>
            <person name="Sharp A.R."/>
            <person name="Dally N."/>
            <person name="Boughton B.A."/>
            <person name="Woo Y.H."/>
            <person name="Gao G."/>
            <person name="Schijlen E.G.W.M."/>
            <person name="Guo X."/>
            <person name="Momin A.A."/>
            <person name="Negrao S."/>
            <person name="Al-Babili S."/>
            <person name="Gehring C."/>
            <person name="Roessner U."/>
            <person name="Jung C."/>
            <person name="Murphy K."/>
            <person name="Arold S.T."/>
            <person name="Gojobori T."/>
            <person name="van der Linden C.G."/>
            <person name="van Loo E.N."/>
            <person name="Jellen E.N."/>
            <person name="Maughan P.J."/>
            <person name="Tester M."/>
        </authorList>
    </citation>
    <scope>NUCLEOTIDE SEQUENCE [LARGE SCALE GENOMIC DNA]</scope>
    <source>
        <strain evidence="3">cv. PI 614886</strain>
    </source>
</reference>
<dbReference type="OMA" id="CLFMGSL"/>
<organism evidence="3 4">
    <name type="scientific">Chenopodium quinoa</name>
    <name type="common">Quinoa</name>
    <dbReference type="NCBI Taxonomy" id="63459"/>
    <lineage>
        <taxon>Eukaryota</taxon>
        <taxon>Viridiplantae</taxon>
        <taxon>Streptophyta</taxon>
        <taxon>Embryophyta</taxon>
        <taxon>Tracheophyta</taxon>
        <taxon>Spermatophyta</taxon>
        <taxon>Magnoliopsida</taxon>
        <taxon>eudicotyledons</taxon>
        <taxon>Gunneridae</taxon>
        <taxon>Pentapetalae</taxon>
        <taxon>Caryophyllales</taxon>
        <taxon>Chenopodiaceae</taxon>
        <taxon>Chenopodioideae</taxon>
        <taxon>Atripliceae</taxon>
        <taxon>Chenopodium</taxon>
    </lineage>
</organism>
<accession>A0A803MHA2</accession>
<evidence type="ECO:0000313" key="4">
    <source>
        <dbReference type="Proteomes" id="UP000596660"/>
    </source>
</evidence>
<dbReference type="SMART" id="SM01172">
    <property type="entry name" value="DUF3700"/>
    <property type="match status" value="1"/>
</dbReference>
<sequence length="260" mass="28624">MLAIFHEAFSHPPEELNSPASHRGPKKPKLPEETLSDFISTHDPQNTFSMSFGQAAVLAYVRPYPANPLHQLLFSGNDDIYCLFKGSLDNLCGLIKQYGLSKSTNEAMLVIEAYRTLRDRGPYPADQVIKDLEGRFGFVVYDSKTGTVFTALGSDGGEKLYWGIALDGSVVISDDLEVIKAGCAKSFAPFPTGFMFHSEGGLMSFEHPMNKVKAMPRVDSQGVICGANFNVDKFNRINSMPRSGSATNWSQWDAHMNEAV</sequence>
<gene>
    <name evidence="3" type="primary">LOC110693243</name>
</gene>
<dbReference type="Proteomes" id="UP000596660">
    <property type="component" value="Unplaced"/>
</dbReference>
<dbReference type="InterPro" id="IPR044828">
    <property type="entry name" value="TSJT1-like"/>
</dbReference>
<protein>
    <recommendedName>
        <fullName evidence="2">DUF3700 domain-containing protein</fullName>
    </recommendedName>
</protein>
<feature type="domain" description="DUF3700" evidence="2">
    <location>
        <begin position="2"/>
        <end position="231"/>
    </location>
</feature>
<evidence type="ECO:0000256" key="1">
    <source>
        <dbReference type="SAM" id="MobiDB-lite"/>
    </source>
</evidence>
<proteinExistence type="predicted"/>
<dbReference type="OrthoDB" id="2019121at2759"/>
<dbReference type="EnsemblPlants" id="AUR62029354-RA">
    <property type="protein sequence ID" value="AUR62029354-RA:cds"/>
    <property type="gene ID" value="AUR62029354"/>
</dbReference>
<dbReference type="Gene3D" id="3.60.20.10">
    <property type="entry name" value="Glutamine Phosphoribosylpyrophosphate, subunit 1, domain 1"/>
    <property type="match status" value="1"/>
</dbReference>
<dbReference type="RefSeq" id="XP_021726090.1">
    <property type="nucleotide sequence ID" value="XM_021870398.1"/>
</dbReference>
<dbReference type="InterPro" id="IPR024286">
    <property type="entry name" value="DUF3700"/>
</dbReference>